<dbReference type="AlphaFoldDB" id="A0A8S4A8P2"/>
<evidence type="ECO:0000313" key="3">
    <source>
        <dbReference type="EMBL" id="CAG5863071.1"/>
    </source>
</evidence>
<protein>
    <submittedName>
        <fullName evidence="3">(Atlantic silverside) hypothetical protein</fullName>
    </submittedName>
</protein>
<reference evidence="3" key="1">
    <citation type="submission" date="2021-05" db="EMBL/GenBank/DDBJ databases">
        <authorList>
            <person name="Tigano A."/>
        </authorList>
    </citation>
    <scope>NUCLEOTIDE SEQUENCE</scope>
</reference>
<feature type="region of interest" description="Disordered" evidence="1">
    <location>
        <begin position="343"/>
        <end position="370"/>
    </location>
</feature>
<dbReference type="EMBL" id="CAJRST010000002">
    <property type="protein sequence ID" value="CAG5863071.1"/>
    <property type="molecule type" value="Genomic_DNA"/>
</dbReference>
<evidence type="ECO:0000256" key="2">
    <source>
        <dbReference type="SAM" id="Phobius"/>
    </source>
</evidence>
<evidence type="ECO:0000256" key="1">
    <source>
        <dbReference type="SAM" id="MobiDB-lite"/>
    </source>
</evidence>
<name>A0A8S4A8P2_9TELE</name>
<keyword evidence="2" id="KW-0812">Transmembrane</keyword>
<feature type="transmembrane region" description="Helical" evidence="2">
    <location>
        <begin position="197"/>
        <end position="216"/>
    </location>
</feature>
<keyword evidence="2" id="KW-0472">Membrane</keyword>
<comment type="caution">
    <text evidence="3">The sequence shown here is derived from an EMBL/GenBank/DDBJ whole genome shotgun (WGS) entry which is preliminary data.</text>
</comment>
<evidence type="ECO:0000313" key="4">
    <source>
        <dbReference type="Proteomes" id="UP000677803"/>
    </source>
</evidence>
<keyword evidence="4" id="KW-1185">Reference proteome</keyword>
<sequence length="399" mass="43425">MLTPLQLLSVELDWRVSHSAAHSQGLNELRGARRREVEIKSIKKLPSKRGRAQRQFLYGPARRRAASGLSDRCHVPGEVAAGLAVWTQIELFSGCAGTLSAAVSRVHGLSARRSGPGVTHLVSLVAVCCRDSSRSLSVCIGRMFFSSSSLLDGRLLSLRASESFRKTFMASSIIIVFFLIILFLLLIFLFIFILLLYVLLLFLLLLLFFFLFFVLVHPQQALVLHLPREVLLVVVTLDHRRGNGVHHGAAGWWERAKASSLEVPHLSNLCMVRARVLLSSSMMRLGGCRGTGSVPYASECPPMGVWPGGAGHFWKVTAEGSMLPAGTEIRSFFGGRGGDSFTDMQGSFTGAPSAGEGGEGDSEGRGGVGAHVWPRERRTCDVVGQPAERFGRQSGRLLV</sequence>
<proteinExistence type="predicted"/>
<accession>A0A8S4A8P2</accession>
<organism evidence="3 4">
    <name type="scientific">Menidia menidia</name>
    <name type="common">Atlantic silverside</name>
    <dbReference type="NCBI Taxonomy" id="238744"/>
    <lineage>
        <taxon>Eukaryota</taxon>
        <taxon>Metazoa</taxon>
        <taxon>Chordata</taxon>
        <taxon>Craniata</taxon>
        <taxon>Vertebrata</taxon>
        <taxon>Euteleostomi</taxon>
        <taxon>Actinopterygii</taxon>
        <taxon>Neopterygii</taxon>
        <taxon>Teleostei</taxon>
        <taxon>Neoteleostei</taxon>
        <taxon>Acanthomorphata</taxon>
        <taxon>Ovalentaria</taxon>
        <taxon>Atherinomorphae</taxon>
        <taxon>Atheriniformes</taxon>
        <taxon>Atherinopsidae</taxon>
        <taxon>Menidiinae</taxon>
        <taxon>Menidia</taxon>
    </lineage>
</organism>
<feature type="transmembrane region" description="Helical" evidence="2">
    <location>
        <begin position="168"/>
        <end position="191"/>
    </location>
</feature>
<gene>
    <name evidence="3" type="ORF">MMEN_LOCUS1313</name>
</gene>
<keyword evidence="2" id="KW-1133">Transmembrane helix</keyword>
<dbReference type="Proteomes" id="UP000677803">
    <property type="component" value="Unassembled WGS sequence"/>
</dbReference>